<organism evidence="1 2">
    <name type="scientific">Laccaria amethystina LaAM-08-1</name>
    <dbReference type="NCBI Taxonomy" id="1095629"/>
    <lineage>
        <taxon>Eukaryota</taxon>
        <taxon>Fungi</taxon>
        <taxon>Dikarya</taxon>
        <taxon>Basidiomycota</taxon>
        <taxon>Agaricomycotina</taxon>
        <taxon>Agaricomycetes</taxon>
        <taxon>Agaricomycetidae</taxon>
        <taxon>Agaricales</taxon>
        <taxon>Agaricineae</taxon>
        <taxon>Hydnangiaceae</taxon>
        <taxon>Laccaria</taxon>
    </lineage>
</organism>
<protein>
    <submittedName>
        <fullName evidence="1">Uncharacterized protein</fullName>
    </submittedName>
</protein>
<gene>
    <name evidence="1" type="ORF">K443DRAFT_115524</name>
</gene>
<reference evidence="1 2" key="1">
    <citation type="submission" date="2014-04" db="EMBL/GenBank/DDBJ databases">
        <authorList>
            <consortium name="DOE Joint Genome Institute"/>
            <person name="Kuo A."/>
            <person name="Kohler A."/>
            <person name="Nagy L.G."/>
            <person name="Floudas D."/>
            <person name="Copeland A."/>
            <person name="Barry K.W."/>
            <person name="Cichocki N."/>
            <person name="Veneault-Fourrey C."/>
            <person name="LaButti K."/>
            <person name="Lindquist E.A."/>
            <person name="Lipzen A."/>
            <person name="Lundell T."/>
            <person name="Morin E."/>
            <person name="Murat C."/>
            <person name="Sun H."/>
            <person name="Tunlid A."/>
            <person name="Henrissat B."/>
            <person name="Grigoriev I.V."/>
            <person name="Hibbett D.S."/>
            <person name="Martin F."/>
            <person name="Nordberg H.P."/>
            <person name="Cantor M.N."/>
            <person name="Hua S.X."/>
        </authorList>
    </citation>
    <scope>NUCLEOTIDE SEQUENCE [LARGE SCALE GENOMIC DNA]</scope>
    <source>
        <strain evidence="1 2">LaAM-08-1</strain>
    </source>
</reference>
<dbReference type="Proteomes" id="UP000054477">
    <property type="component" value="Unassembled WGS sequence"/>
</dbReference>
<dbReference type="HOGENOM" id="CLU_204777_0_0_1"/>
<proteinExistence type="predicted"/>
<evidence type="ECO:0000313" key="1">
    <source>
        <dbReference type="EMBL" id="KIJ91112.1"/>
    </source>
</evidence>
<dbReference type="AlphaFoldDB" id="A0A0C9X3J9"/>
<name>A0A0C9X3J9_9AGAR</name>
<dbReference type="OrthoDB" id="10394595at2759"/>
<keyword evidence="2" id="KW-1185">Reference proteome</keyword>
<reference evidence="2" key="2">
    <citation type="submission" date="2015-01" db="EMBL/GenBank/DDBJ databases">
        <title>Evolutionary Origins and Diversification of the Mycorrhizal Mutualists.</title>
        <authorList>
            <consortium name="DOE Joint Genome Institute"/>
            <consortium name="Mycorrhizal Genomics Consortium"/>
            <person name="Kohler A."/>
            <person name="Kuo A."/>
            <person name="Nagy L.G."/>
            <person name="Floudas D."/>
            <person name="Copeland A."/>
            <person name="Barry K.W."/>
            <person name="Cichocki N."/>
            <person name="Veneault-Fourrey C."/>
            <person name="LaButti K."/>
            <person name="Lindquist E.A."/>
            <person name="Lipzen A."/>
            <person name="Lundell T."/>
            <person name="Morin E."/>
            <person name="Murat C."/>
            <person name="Riley R."/>
            <person name="Ohm R."/>
            <person name="Sun H."/>
            <person name="Tunlid A."/>
            <person name="Henrissat B."/>
            <person name="Grigoriev I.V."/>
            <person name="Hibbett D.S."/>
            <person name="Martin F."/>
        </authorList>
    </citation>
    <scope>NUCLEOTIDE SEQUENCE [LARGE SCALE GENOMIC DNA]</scope>
    <source>
        <strain evidence="2">LaAM-08-1</strain>
    </source>
</reference>
<sequence length="68" mass="8061">MNSIEFTPSEYEFKRPQPMAQFPRDIIPSSEAEALHQRSVQRWSTPDLWRRLCRVLLIRESPHAIPTL</sequence>
<dbReference type="EMBL" id="KN839053">
    <property type="protein sequence ID" value="KIJ91112.1"/>
    <property type="molecule type" value="Genomic_DNA"/>
</dbReference>
<accession>A0A0C9X3J9</accession>
<evidence type="ECO:0000313" key="2">
    <source>
        <dbReference type="Proteomes" id="UP000054477"/>
    </source>
</evidence>